<comment type="caution">
    <text evidence="1">The sequence shown here is derived from an EMBL/GenBank/DDBJ whole genome shotgun (WGS) entry which is preliminary data.</text>
</comment>
<dbReference type="PANTHER" id="PTHR47331:SF4">
    <property type="entry name" value="PEPTIDASE S1 DOMAIN-CONTAINING PROTEIN"/>
    <property type="match status" value="1"/>
</dbReference>
<dbReference type="Pfam" id="PF05380">
    <property type="entry name" value="Peptidase_A17"/>
    <property type="match status" value="1"/>
</dbReference>
<proteinExistence type="predicted"/>
<protein>
    <submittedName>
        <fullName evidence="1">Uncharacterized protein</fullName>
    </submittedName>
</protein>
<reference evidence="1 2" key="1">
    <citation type="journal article" date="2019" name="Sci. Rep.">
        <title>Orb-weaving spider Araneus ventricosus genome elucidates the spidroin gene catalogue.</title>
        <authorList>
            <person name="Kono N."/>
            <person name="Nakamura H."/>
            <person name="Ohtoshi R."/>
            <person name="Moran D.A.P."/>
            <person name="Shinohara A."/>
            <person name="Yoshida Y."/>
            <person name="Fujiwara M."/>
            <person name="Mori M."/>
            <person name="Tomita M."/>
            <person name="Arakawa K."/>
        </authorList>
    </citation>
    <scope>NUCLEOTIDE SEQUENCE [LARGE SCALE GENOMIC DNA]</scope>
</reference>
<evidence type="ECO:0000313" key="1">
    <source>
        <dbReference type="EMBL" id="GBN30429.1"/>
    </source>
</evidence>
<dbReference type="InterPro" id="IPR043502">
    <property type="entry name" value="DNA/RNA_pol_sf"/>
</dbReference>
<evidence type="ECO:0000313" key="2">
    <source>
        <dbReference type="Proteomes" id="UP000499080"/>
    </source>
</evidence>
<dbReference type="AlphaFoldDB" id="A0A4Y2MV82"/>
<dbReference type="OrthoDB" id="6435060at2759"/>
<dbReference type="Proteomes" id="UP000499080">
    <property type="component" value="Unassembled WGS sequence"/>
</dbReference>
<sequence>MDDIVSGASDLDTAKELQAQLHSMLKACGMTLHKWSSNSKELWNSCASNDQEHQFLSTTEPSVKTLGITWKPTEDTFTFKVSIIEKASCTKRDVLSVIARLYDPLGFIEPVITKAKMFLQKLWQLKVNWDGELPEPLAKQWTHFVGSLKFIEELHIDRFLLADAIKKTILVGFADASQAAYGAVVYMKSISETNSVVMKLIASKSRITPIKTISIPRLELSACLLLSQLEEKIIDALKMEIDGVILHTDSTIALAWINTPPNQLKTFIGHRVSKIQDLRESCKWRHISSHLNPADIISRGTDLKNSQS</sequence>
<dbReference type="PANTHER" id="PTHR47331">
    <property type="entry name" value="PHD-TYPE DOMAIN-CONTAINING PROTEIN"/>
    <property type="match status" value="1"/>
</dbReference>
<dbReference type="SUPFAM" id="SSF56672">
    <property type="entry name" value="DNA/RNA polymerases"/>
    <property type="match status" value="1"/>
</dbReference>
<name>A0A4Y2MV82_ARAVE</name>
<accession>A0A4Y2MV82</accession>
<keyword evidence="2" id="KW-1185">Reference proteome</keyword>
<dbReference type="GO" id="GO:0071897">
    <property type="term" value="P:DNA biosynthetic process"/>
    <property type="evidence" value="ECO:0007669"/>
    <property type="project" value="UniProtKB-ARBA"/>
</dbReference>
<gene>
    <name evidence="1" type="ORF">AVEN_105875_1</name>
</gene>
<dbReference type="EMBL" id="BGPR01007915">
    <property type="protein sequence ID" value="GBN30429.1"/>
    <property type="molecule type" value="Genomic_DNA"/>
</dbReference>
<dbReference type="InterPro" id="IPR008042">
    <property type="entry name" value="Retrotrans_Pao"/>
</dbReference>
<organism evidence="1 2">
    <name type="scientific">Araneus ventricosus</name>
    <name type="common">Orbweaver spider</name>
    <name type="synonym">Epeira ventricosa</name>
    <dbReference type="NCBI Taxonomy" id="182803"/>
    <lineage>
        <taxon>Eukaryota</taxon>
        <taxon>Metazoa</taxon>
        <taxon>Ecdysozoa</taxon>
        <taxon>Arthropoda</taxon>
        <taxon>Chelicerata</taxon>
        <taxon>Arachnida</taxon>
        <taxon>Araneae</taxon>
        <taxon>Araneomorphae</taxon>
        <taxon>Entelegynae</taxon>
        <taxon>Araneoidea</taxon>
        <taxon>Araneidae</taxon>
        <taxon>Araneus</taxon>
    </lineage>
</organism>